<dbReference type="EMBL" id="VFMN01000001">
    <property type="protein sequence ID" value="TQJ09452.1"/>
    <property type="molecule type" value="Genomic_DNA"/>
</dbReference>
<dbReference type="Pfam" id="PF17754">
    <property type="entry name" value="TetR_C_14"/>
    <property type="match status" value="1"/>
</dbReference>
<dbReference type="PROSITE" id="PS01081">
    <property type="entry name" value="HTH_TETR_1"/>
    <property type="match status" value="1"/>
</dbReference>
<dbReference type="PANTHER" id="PTHR30055">
    <property type="entry name" value="HTH-TYPE TRANSCRIPTIONAL REGULATOR RUTR"/>
    <property type="match status" value="1"/>
</dbReference>
<proteinExistence type="predicted"/>
<dbReference type="PROSITE" id="PS50977">
    <property type="entry name" value="HTH_TETR_2"/>
    <property type="match status" value="1"/>
</dbReference>
<feature type="DNA-binding region" description="H-T-H motif" evidence="4">
    <location>
        <begin position="29"/>
        <end position="48"/>
    </location>
</feature>
<dbReference type="Gene3D" id="1.10.357.10">
    <property type="entry name" value="Tetracycline Repressor, domain 2"/>
    <property type="match status" value="1"/>
</dbReference>
<feature type="domain" description="HTH tetR-type" evidence="5">
    <location>
        <begin position="6"/>
        <end position="66"/>
    </location>
</feature>
<evidence type="ECO:0000313" key="6">
    <source>
        <dbReference type="EMBL" id="TQJ09452.1"/>
    </source>
</evidence>
<keyword evidence="7" id="KW-1185">Reference proteome</keyword>
<dbReference type="InterPro" id="IPR009057">
    <property type="entry name" value="Homeodomain-like_sf"/>
</dbReference>
<sequence length="187" mass="20028">MGRWEPDAAGRLRRAALELFAEQGYDATTVAEIAERAGVTSRTFFRHFADKREVLFAGAEELPGRMADAVRAAPAGLAPLDLVAAGLRGAAAQIGGSRAWSRERSRIIAGQAELQERELHKMAGVGAALADALRERGLDDDTVAVAAETGVAVFRVGFQRWLTQTEEADLGDVLADSLDRLRSLAGR</sequence>
<dbReference type="GO" id="GO:0003700">
    <property type="term" value="F:DNA-binding transcription factor activity"/>
    <property type="evidence" value="ECO:0007669"/>
    <property type="project" value="TreeGrafter"/>
</dbReference>
<comment type="caution">
    <text evidence="6">The sequence shown here is derived from an EMBL/GenBank/DDBJ whole genome shotgun (WGS) entry which is preliminary data.</text>
</comment>
<evidence type="ECO:0000256" key="4">
    <source>
        <dbReference type="PROSITE-ProRule" id="PRU00335"/>
    </source>
</evidence>
<dbReference type="PANTHER" id="PTHR30055:SF238">
    <property type="entry name" value="MYCOFACTOCIN BIOSYNTHESIS TRANSCRIPTIONAL REGULATOR MFTR-RELATED"/>
    <property type="match status" value="1"/>
</dbReference>
<keyword evidence="1" id="KW-0805">Transcription regulation</keyword>
<evidence type="ECO:0000259" key="5">
    <source>
        <dbReference type="PROSITE" id="PS50977"/>
    </source>
</evidence>
<dbReference type="InterPro" id="IPR023772">
    <property type="entry name" value="DNA-bd_HTH_TetR-type_CS"/>
</dbReference>
<keyword evidence="3" id="KW-0804">Transcription</keyword>
<evidence type="ECO:0000313" key="7">
    <source>
        <dbReference type="Proteomes" id="UP000317893"/>
    </source>
</evidence>
<evidence type="ECO:0000256" key="3">
    <source>
        <dbReference type="ARBA" id="ARBA00023163"/>
    </source>
</evidence>
<evidence type="ECO:0000256" key="1">
    <source>
        <dbReference type="ARBA" id="ARBA00023015"/>
    </source>
</evidence>
<dbReference type="PRINTS" id="PR00455">
    <property type="entry name" value="HTHTETR"/>
</dbReference>
<dbReference type="InterPro" id="IPR001647">
    <property type="entry name" value="HTH_TetR"/>
</dbReference>
<keyword evidence="2 4" id="KW-0238">DNA-binding</keyword>
<dbReference type="Pfam" id="PF00440">
    <property type="entry name" value="TetR_N"/>
    <property type="match status" value="1"/>
</dbReference>
<evidence type="ECO:0000256" key="2">
    <source>
        <dbReference type="ARBA" id="ARBA00023125"/>
    </source>
</evidence>
<dbReference type="InterPro" id="IPR050109">
    <property type="entry name" value="HTH-type_TetR-like_transc_reg"/>
</dbReference>
<dbReference type="Proteomes" id="UP000317893">
    <property type="component" value="Unassembled WGS sequence"/>
</dbReference>
<dbReference type="GO" id="GO:0000976">
    <property type="term" value="F:transcription cis-regulatory region binding"/>
    <property type="evidence" value="ECO:0007669"/>
    <property type="project" value="TreeGrafter"/>
</dbReference>
<organism evidence="6 7">
    <name type="scientific">Lapillicoccus jejuensis</name>
    <dbReference type="NCBI Taxonomy" id="402171"/>
    <lineage>
        <taxon>Bacteria</taxon>
        <taxon>Bacillati</taxon>
        <taxon>Actinomycetota</taxon>
        <taxon>Actinomycetes</taxon>
        <taxon>Micrococcales</taxon>
        <taxon>Intrasporangiaceae</taxon>
        <taxon>Lapillicoccus</taxon>
    </lineage>
</organism>
<name>A0A542E276_9MICO</name>
<gene>
    <name evidence="6" type="ORF">FB458_2564</name>
</gene>
<dbReference type="AlphaFoldDB" id="A0A542E276"/>
<dbReference type="RefSeq" id="WP_141848821.1">
    <property type="nucleotide sequence ID" value="NZ_BAAAPR010000014.1"/>
</dbReference>
<dbReference type="OrthoDB" id="956698at2"/>
<dbReference type="SUPFAM" id="SSF46689">
    <property type="entry name" value="Homeodomain-like"/>
    <property type="match status" value="1"/>
</dbReference>
<accession>A0A542E276</accession>
<reference evidence="6 7" key="1">
    <citation type="submission" date="2019-06" db="EMBL/GenBank/DDBJ databases">
        <title>Sequencing the genomes of 1000 actinobacteria strains.</title>
        <authorList>
            <person name="Klenk H.-P."/>
        </authorList>
    </citation>
    <scope>NUCLEOTIDE SEQUENCE [LARGE SCALE GENOMIC DNA]</scope>
    <source>
        <strain evidence="6 7">DSM 18607</strain>
    </source>
</reference>
<dbReference type="InterPro" id="IPR041347">
    <property type="entry name" value="MftR_C"/>
</dbReference>
<protein>
    <submittedName>
        <fullName evidence="6">TetR family transcriptional regulator</fullName>
    </submittedName>
</protein>